<dbReference type="EC" id="2.7.1.180" evidence="1 10"/>
<name>A0A7G8PRB2_9FLAO</name>
<keyword evidence="12" id="KW-1003">Cell membrane</keyword>
<evidence type="ECO:0000256" key="4">
    <source>
        <dbReference type="ARBA" id="ARBA00022679"/>
    </source>
</evidence>
<keyword evidence="3 10" id="KW-0285">Flavoprotein</keyword>
<evidence type="ECO:0000256" key="11">
    <source>
        <dbReference type="PIRSR" id="PIRSR006268-2"/>
    </source>
</evidence>
<keyword evidence="12" id="KW-0472">Membrane</keyword>
<dbReference type="PANTHER" id="PTHR30040">
    <property type="entry name" value="THIAMINE BIOSYNTHESIS LIPOPROTEIN APBE"/>
    <property type="match status" value="1"/>
</dbReference>
<comment type="catalytic activity">
    <reaction evidence="9 10 12">
        <text>L-threonyl-[protein] + FAD = FMN-L-threonyl-[protein] + AMP + H(+)</text>
        <dbReference type="Rhea" id="RHEA:36847"/>
        <dbReference type="Rhea" id="RHEA-COMP:11060"/>
        <dbReference type="Rhea" id="RHEA-COMP:11061"/>
        <dbReference type="ChEBI" id="CHEBI:15378"/>
        <dbReference type="ChEBI" id="CHEBI:30013"/>
        <dbReference type="ChEBI" id="CHEBI:57692"/>
        <dbReference type="ChEBI" id="CHEBI:74257"/>
        <dbReference type="ChEBI" id="CHEBI:456215"/>
        <dbReference type="EC" id="2.7.1.180"/>
    </reaction>
</comment>
<dbReference type="GO" id="GO:0046872">
    <property type="term" value="F:metal ion binding"/>
    <property type="evidence" value="ECO:0007669"/>
    <property type="project" value="UniProtKB-UniRule"/>
</dbReference>
<keyword evidence="7 10" id="KW-0460">Magnesium</keyword>
<keyword evidence="14" id="KW-1185">Reference proteome</keyword>
<feature type="binding site" evidence="11">
    <location>
        <position position="169"/>
    </location>
    <ligand>
        <name>Mg(2+)</name>
        <dbReference type="ChEBI" id="CHEBI:18420"/>
    </ligand>
</feature>
<evidence type="ECO:0000256" key="7">
    <source>
        <dbReference type="ARBA" id="ARBA00022842"/>
    </source>
</evidence>
<keyword evidence="12" id="KW-0997">Cell inner membrane</keyword>
<dbReference type="GO" id="GO:0016740">
    <property type="term" value="F:transferase activity"/>
    <property type="evidence" value="ECO:0007669"/>
    <property type="project" value="UniProtKB-UniRule"/>
</dbReference>
<keyword evidence="4 10" id="KW-0808">Transferase</keyword>
<evidence type="ECO:0000256" key="1">
    <source>
        <dbReference type="ARBA" id="ARBA00011955"/>
    </source>
</evidence>
<dbReference type="RefSeq" id="WP_186990121.1">
    <property type="nucleotide sequence ID" value="NZ_CP052909.1"/>
</dbReference>
<dbReference type="InterPro" id="IPR003374">
    <property type="entry name" value="ApbE-like_sf"/>
</dbReference>
<gene>
    <name evidence="13" type="ORF">ALE3EI_0290</name>
</gene>
<evidence type="ECO:0000256" key="8">
    <source>
        <dbReference type="ARBA" id="ARBA00031306"/>
    </source>
</evidence>
<comment type="subcellular location">
    <subcellularLocation>
        <location evidence="12">Cell inner membrane</location>
        <topology evidence="12">Lipid-anchor</topology>
        <orientation evidence="12">Periplasmic side</orientation>
    </subcellularLocation>
</comment>
<sequence length="339" mass="37057">MKNSFQYLAYLSLILFFVSCEDTPESPIVLHGDAFGTTYSIQYYPKTSFDAEKGIDSVIYAVNKSVSTYLPNSDISKINAGDSSMVVDAIFKDVFLISEEVHKKSFGYFDPTVGVLRNAYGFGDAAPISEIDKATLDSLMKFVGFQKVKLLSDGRISKEHPEIYFDFNAVAKGYGIDLIGAYLQKNGVDNFLIELGGEILARGKNLSKNESWVVGVESVDSDLQNRKITKALHLKNKAMASSGNYRKFRIDSVTGKKYVHTINPLSGSAMQSDVTSATVIANSCALADAYATAFMALGLERSKEVLGSLPELDAYLTYSDSIGTHQSFITKGFSALLLD</sequence>
<dbReference type="AlphaFoldDB" id="A0A7G8PRB2"/>
<dbReference type="InterPro" id="IPR024932">
    <property type="entry name" value="ApbE"/>
</dbReference>
<feature type="binding site" evidence="11">
    <location>
        <position position="292"/>
    </location>
    <ligand>
        <name>Mg(2+)</name>
        <dbReference type="ChEBI" id="CHEBI:18420"/>
    </ligand>
</feature>
<dbReference type="PANTHER" id="PTHR30040:SF2">
    <property type="entry name" value="FAD:PROTEIN FMN TRANSFERASE"/>
    <property type="match status" value="1"/>
</dbReference>
<dbReference type="PIRSF" id="PIRSF006268">
    <property type="entry name" value="ApbE"/>
    <property type="match status" value="1"/>
</dbReference>
<accession>A0A7G8PRB2</accession>
<keyword evidence="12" id="KW-0449">Lipoprotein</keyword>
<dbReference type="Proteomes" id="UP000515514">
    <property type="component" value="Chromosome"/>
</dbReference>
<keyword evidence="6 10" id="KW-0274">FAD</keyword>
<evidence type="ECO:0000256" key="3">
    <source>
        <dbReference type="ARBA" id="ARBA00022630"/>
    </source>
</evidence>
<dbReference type="SUPFAM" id="SSF143631">
    <property type="entry name" value="ApbE-like"/>
    <property type="match status" value="1"/>
</dbReference>
<comment type="cofactor">
    <cofactor evidence="11">
        <name>Mg(2+)</name>
        <dbReference type="ChEBI" id="CHEBI:18420"/>
    </cofactor>
    <cofactor evidence="11">
        <name>Mn(2+)</name>
        <dbReference type="ChEBI" id="CHEBI:29035"/>
    </cofactor>
    <text evidence="11">Magnesium. Can also use manganese.</text>
</comment>
<dbReference type="GO" id="GO:0005886">
    <property type="term" value="C:plasma membrane"/>
    <property type="evidence" value="ECO:0007669"/>
    <property type="project" value="UniProtKB-SubCell"/>
</dbReference>
<evidence type="ECO:0000256" key="9">
    <source>
        <dbReference type="ARBA" id="ARBA00048540"/>
    </source>
</evidence>
<reference evidence="13 14" key="1">
    <citation type="submission" date="2020-04" db="EMBL/GenBank/DDBJ databases">
        <title>Genome sequence of Altibacter aquimarinus strain ALE3EI.</title>
        <authorList>
            <person name="Oh H.-M."/>
            <person name="Jang D."/>
        </authorList>
    </citation>
    <scope>NUCLEOTIDE SEQUENCE [LARGE SCALE GENOMIC DNA]</scope>
    <source>
        <strain evidence="13 14">ALE3EI</strain>
    </source>
</reference>
<evidence type="ECO:0000256" key="5">
    <source>
        <dbReference type="ARBA" id="ARBA00022723"/>
    </source>
</evidence>
<dbReference type="Gene3D" id="3.10.520.10">
    <property type="entry name" value="ApbE-like domains"/>
    <property type="match status" value="1"/>
</dbReference>
<organism evidence="13 14">
    <name type="scientific">Constantimarinum furrinae</name>
    <dbReference type="NCBI Taxonomy" id="2562285"/>
    <lineage>
        <taxon>Bacteria</taxon>
        <taxon>Pseudomonadati</taxon>
        <taxon>Bacteroidota</taxon>
        <taxon>Flavobacteriia</taxon>
        <taxon>Flavobacteriales</taxon>
        <taxon>Flavobacteriaceae</taxon>
        <taxon>Altibacter/Constantimarinum group</taxon>
        <taxon>Constantimarinum</taxon>
    </lineage>
</organism>
<comment type="function">
    <text evidence="12">Flavin transferase that catalyzes the transfer of the FMN moiety of FAD and its covalent binding to the hydroxyl group of a threonine residue in a target flavoprotein.</text>
</comment>
<evidence type="ECO:0000256" key="6">
    <source>
        <dbReference type="ARBA" id="ARBA00022827"/>
    </source>
</evidence>
<protein>
    <recommendedName>
        <fullName evidence="2 10">FAD:protein FMN transferase</fullName>
        <ecNumber evidence="1 10">2.7.1.180</ecNumber>
    </recommendedName>
    <alternativeName>
        <fullName evidence="8 10">Flavin transferase</fullName>
    </alternativeName>
</protein>
<dbReference type="Pfam" id="PF02424">
    <property type="entry name" value="ApbE"/>
    <property type="match status" value="1"/>
</dbReference>
<evidence type="ECO:0000313" key="14">
    <source>
        <dbReference type="Proteomes" id="UP000515514"/>
    </source>
</evidence>
<dbReference type="EMBL" id="CP052909">
    <property type="protein sequence ID" value="QNJ96878.1"/>
    <property type="molecule type" value="Genomic_DNA"/>
</dbReference>
<dbReference type="PROSITE" id="PS51257">
    <property type="entry name" value="PROKAR_LIPOPROTEIN"/>
    <property type="match status" value="1"/>
</dbReference>
<dbReference type="KEGG" id="alti:ALE3EI_0290"/>
<evidence type="ECO:0000256" key="2">
    <source>
        <dbReference type="ARBA" id="ARBA00016337"/>
    </source>
</evidence>
<evidence type="ECO:0000256" key="10">
    <source>
        <dbReference type="PIRNR" id="PIRNR006268"/>
    </source>
</evidence>
<comment type="similarity">
    <text evidence="10 12">Belongs to the ApbE family.</text>
</comment>
<evidence type="ECO:0000256" key="12">
    <source>
        <dbReference type="RuleBase" id="RU363002"/>
    </source>
</evidence>
<keyword evidence="5 10" id="KW-0479">Metal-binding</keyword>
<proteinExistence type="inferred from homology"/>
<feature type="binding site" evidence="11">
    <location>
        <position position="288"/>
    </location>
    <ligand>
        <name>Mg(2+)</name>
        <dbReference type="ChEBI" id="CHEBI:18420"/>
    </ligand>
</feature>
<evidence type="ECO:0000313" key="13">
    <source>
        <dbReference type="EMBL" id="QNJ96878.1"/>
    </source>
</evidence>